<organism evidence="2 3">
    <name type="scientific">Aquirufa novilacunae</name>
    <dbReference type="NCBI Taxonomy" id="3139305"/>
    <lineage>
        <taxon>Bacteria</taxon>
        <taxon>Pseudomonadati</taxon>
        <taxon>Bacteroidota</taxon>
        <taxon>Cytophagia</taxon>
        <taxon>Cytophagales</taxon>
        <taxon>Flectobacillaceae</taxon>
        <taxon>Aquirufa</taxon>
    </lineage>
</organism>
<feature type="transmembrane region" description="Helical" evidence="1">
    <location>
        <begin position="9"/>
        <end position="26"/>
    </location>
</feature>
<keyword evidence="3" id="KW-1185">Reference proteome</keyword>
<accession>A0ABW8U177</accession>
<dbReference type="InterPro" id="IPR045764">
    <property type="entry name" value="DUF6132"/>
</dbReference>
<protein>
    <submittedName>
        <fullName evidence="2">DUF6132 family protein</fullName>
    </submittedName>
</protein>
<feature type="transmembrane region" description="Helical" evidence="1">
    <location>
        <begin position="46"/>
        <end position="66"/>
    </location>
</feature>
<reference evidence="2 3" key="1">
    <citation type="submission" date="2024-07" db="EMBL/GenBank/DDBJ databases">
        <authorList>
            <person name="Pitt A."/>
            <person name="Hahn M.W."/>
        </authorList>
    </citation>
    <scope>NUCLEOTIDE SEQUENCE [LARGE SCALE GENOMIC DNA]</scope>
    <source>
        <strain evidence="2 3">2-BAHN-186B</strain>
    </source>
</reference>
<keyword evidence="1" id="KW-1133">Transmembrane helix</keyword>
<evidence type="ECO:0000313" key="3">
    <source>
        <dbReference type="Proteomes" id="UP001623553"/>
    </source>
</evidence>
<dbReference type="EMBL" id="JBEWZF010000001">
    <property type="protein sequence ID" value="MFL0298209.1"/>
    <property type="molecule type" value="Genomic_DNA"/>
</dbReference>
<proteinExistence type="predicted"/>
<comment type="caution">
    <text evidence="2">The sequence shown here is derived from an EMBL/GenBank/DDBJ whole genome shotgun (WGS) entry which is preliminary data.</text>
</comment>
<keyword evidence="1" id="KW-0812">Transmembrane</keyword>
<evidence type="ECO:0000256" key="1">
    <source>
        <dbReference type="SAM" id="Phobius"/>
    </source>
</evidence>
<dbReference type="Pfam" id="PF19628">
    <property type="entry name" value="DUF6132"/>
    <property type="match status" value="1"/>
</dbReference>
<dbReference type="Proteomes" id="UP001623553">
    <property type="component" value="Unassembled WGS sequence"/>
</dbReference>
<gene>
    <name evidence="2" type="ORF">AAE961_04935</name>
</gene>
<keyword evidence="1" id="KW-0472">Membrane</keyword>
<evidence type="ECO:0000313" key="2">
    <source>
        <dbReference type="EMBL" id="MFL0298209.1"/>
    </source>
</evidence>
<sequence length="73" mass="7972">MKKFIQSKFWQILGGIIGAMAGYIYWKEIGCSTGTCPITSKPLNSVVYFGVLGYFVAGTIAGFINLKSGENRE</sequence>
<name>A0ABW8U177_9BACT</name>
<dbReference type="RefSeq" id="WP_406800083.1">
    <property type="nucleotide sequence ID" value="NZ_JBEWZF010000001.1"/>
</dbReference>